<keyword evidence="7" id="KW-0472">Membrane</keyword>
<evidence type="ECO:0000256" key="1">
    <source>
        <dbReference type="ARBA" id="ARBA00004389"/>
    </source>
</evidence>
<sequence>MGRKEATSSGKLPVDQYQKQIGKPDYKKKLSAFRATRLKAEAKRNAPGLWVGGCLIPFINFPYIEHFILKDKLCEYDFCKILFITLQNLRGAKY</sequence>
<dbReference type="Proteomes" id="UP001369086">
    <property type="component" value="Unassembled WGS sequence"/>
</dbReference>
<evidence type="ECO:0000313" key="8">
    <source>
        <dbReference type="EMBL" id="KAK6490791.1"/>
    </source>
</evidence>
<gene>
    <name evidence="8" type="ORF">HHUSO_G5462</name>
</gene>
<evidence type="ECO:0000256" key="6">
    <source>
        <dbReference type="ARBA" id="ARBA00022989"/>
    </source>
</evidence>
<keyword evidence="9" id="KW-1185">Reference proteome</keyword>
<keyword evidence="4" id="KW-0812">Transmembrane</keyword>
<comment type="subcellular location">
    <subcellularLocation>
        <location evidence="1">Endoplasmic reticulum membrane</location>
        <topology evidence="1">Single-pass membrane protein</topology>
    </subcellularLocation>
</comment>
<dbReference type="InterPro" id="IPR024842">
    <property type="entry name" value="TRIQK"/>
</dbReference>
<accession>A0ABR1A130</accession>
<name>A0ABR1A130_HUSHU</name>
<dbReference type="EMBL" id="JAHFZB010000004">
    <property type="protein sequence ID" value="KAK6490791.1"/>
    <property type="molecule type" value="Genomic_DNA"/>
</dbReference>
<organism evidence="8 9">
    <name type="scientific">Huso huso</name>
    <name type="common">Beluga</name>
    <name type="synonym">Acipenser huso</name>
    <dbReference type="NCBI Taxonomy" id="61971"/>
    <lineage>
        <taxon>Eukaryota</taxon>
        <taxon>Metazoa</taxon>
        <taxon>Chordata</taxon>
        <taxon>Craniata</taxon>
        <taxon>Vertebrata</taxon>
        <taxon>Euteleostomi</taxon>
        <taxon>Actinopterygii</taxon>
        <taxon>Chondrostei</taxon>
        <taxon>Acipenseriformes</taxon>
        <taxon>Acipenseridae</taxon>
        <taxon>Huso</taxon>
    </lineage>
</organism>
<evidence type="ECO:0000313" key="9">
    <source>
        <dbReference type="Proteomes" id="UP001369086"/>
    </source>
</evidence>
<comment type="similarity">
    <text evidence="2">Belongs to the TRIQK family.</text>
</comment>
<comment type="caution">
    <text evidence="8">The sequence shown here is derived from an EMBL/GenBank/DDBJ whole genome shotgun (WGS) entry which is preliminary data.</text>
</comment>
<keyword evidence="6" id="KW-1133">Transmembrane helix</keyword>
<evidence type="ECO:0000256" key="3">
    <source>
        <dbReference type="ARBA" id="ARBA00014257"/>
    </source>
</evidence>
<evidence type="ECO:0000256" key="5">
    <source>
        <dbReference type="ARBA" id="ARBA00022824"/>
    </source>
</evidence>
<dbReference type="Pfam" id="PF15168">
    <property type="entry name" value="TRIQK"/>
    <property type="match status" value="1"/>
</dbReference>
<protein>
    <recommendedName>
        <fullName evidence="3">Triple QxxK/R motif-containing protein</fullName>
    </recommendedName>
</protein>
<evidence type="ECO:0000256" key="4">
    <source>
        <dbReference type="ARBA" id="ARBA00022692"/>
    </source>
</evidence>
<evidence type="ECO:0000256" key="7">
    <source>
        <dbReference type="ARBA" id="ARBA00023136"/>
    </source>
</evidence>
<keyword evidence="5" id="KW-0256">Endoplasmic reticulum</keyword>
<dbReference type="PANTHER" id="PTHR20583:SF1">
    <property type="entry name" value="TRIPLE QXXK_R MOTIF-CONTAINING PROTEIN"/>
    <property type="match status" value="1"/>
</dbReference>
<proteinExistence type="inferred from homology"/>
<evidence type="ECO:0000256" key="2">
    <source>
        <dbReference type="ARBA" id="ARBA00007709"/>
    </source>
</evidence>
<reference evidence="8 9" key="1">
    <citation type="submission" date="2021-05" db="EMBL/GenBank/DDBJ databases">
        <authorList>
            <person name="Zahm M."/>
            <person name="Klopp C."/>
            <person name="Cabau C."/>
            <person name="Kuhl H."/>
            <person name="Suciu R."/>
            <person name="Ciorpac M."/>
            <person name="Holostenco D."/>
            <person name="Gessner J."/>
            <person name="Wuertz S."/>
            <person name="Hohne C."/>
            <person name="Stock M."/>
            <person name="Gislard M."/>
            <person name="Lluch J."/>
            <person name="Milhes M."/>
            <person name="Lampietro C."/>
            <person name="Lopez Roques C."/>
            <person name="Donnadieu C."/>
            <person name="Du K."/>
            <person name="Schartl M."/>
            <person name="Guiguen Y."/>
        </authorList>
    </citation>
    <scope>NUCLEOTIDE SEQUENCE [LARGE SCALE GENOMIC DNA]</scope>
    <source>
        <strain evidence="8">Hh-F2</strain>
        <tissue evidence="8">Blood</tissue>
    </source>
</reference>
<dbReference type="PANTHER" id="PTHR20583">
    <property type="entry name" value="TRIPLE QXXK/R MOTIF-CONTAINING PROTEIN"/>
    <property type="match status" value="1"/>
</dbReference>